<evidence type="ECO:0000256" key="7">
    <source>
        <dbReference type="ARBA" id="ARBA00039751"/>
    </source>
</evidence>
<proteinExistence type="inferred from homology"/>
<organism evidence="10 11">
    <name type="scientific">Candidatus Amphirhobacter heronislandensis</name>
    <dbReference type="NCBI Taxonomy" id="1732024"/>
    <lineage>
        <taxon>Bacteria</taxon>
        <taxon>Pseudomonadati</taxon>
        <taxon>Pseudomonadota</taxon>
        <taxon>Gammaproteobacteria</taxon>
        <taxon>Candidatus Tethybacterales</taxon>
        <taxon>Candidatus Tethybacteraceae</taxon>
        <taxon>Candidatus Amphirhobacter</taxon>
    </lineage>
</organism>
<comment type="catalytic activity">
    <reaction evidence="8">
        <text>a D-alpha-amino acid + O2 + H2O = a 2-oxocarboxylate + H2O2 + NH4(+)</text>
        <dbReference type="Rhea" id="RHEA:21816"/>
        <dbReference type="ChEBI" id="CHEBI:15377"/>
        <dbReference type="ChEBI" id="CHEBI:15379"/>
        <dbReference type="ChEBI" id="CHEBI:16240"/>
        <dbReference type="ChEBI" id="CHEBI:28938"/>
        <dbReference type="ChEBI" id="CHEBI:35179"/>
        <dbReference type="ChEBI" id="CHEBI:59871"/>
        <dbReference type="EC" id="1.4.3.3"/>
    </reaction>
    <physiologicalReaction direction="left-to-right" evidence="8">
        <dbReference type="Rhea" id="RHEA:21817"/>
    </physiologicalReaction>
</comment>
<evidence type="ECO:0000256" key="3">
    <source>
        <dbReference type="ARBA" id="ARBA00022630"/>
    </source>
</evidence>
<evidence type="ECO:0000256" key="2">
    <source>
        <dbReference type="ARBA" id="ARBA00006730"/>
    </source>
</evidence>
<evidence type="ECO:0000256" key="6">
    <source>
        <dbReference type="ARBA" id="ARBA00039101"/>
    </source>
</evidence>
<keyword evidence="5" id="KW-0560">Oxidoreductase</keyword>
<dbReference type="GO" id="GO:0003884">
    <property type="term" value="F:D-amino-acid oxidase activity"/>
    <property type="evidence" value="ECO:0007669"/>
    <property type="project" value="UniProtKB-EC"/>
</dbReference>
<dbReference type="InterPro" id="IPR023209">
    <property type="entry name" value="DAO"/>
</dbReference>
<dbReference type="Pfam" id="PF01266">
    <property type="entry name" value="DAO"/>
    <property type="match status" value="1"/>
</dbReference>
<dbReference type="SUPFAM" id="SSF54373">
    <property type="entry name" value="FAD-linked reductases, C-terminal domain"/>
    <property type="match status" value="1"/>
</dbReference>
<dbReference type="Proteomes" id="UP000604381">
    <property type="component" value="Unassembled WGS sequence"/>
</dbReference>
<keyword evidence="4" id="KW-0274">FAD</keyword>
<dbReference type="PANTHER" id="PTHR11530:SF11">
    <property type="entry name" value="D-ASPARTATE OXIDASE"/>
    <property type="match status" value="1"/>
</dbReference>
<evidence type="ECO:0000259" key="9">
    <source>
        <dbReference type="Pfam" id="PF01266"/>
    </source>
</evidence>
<comment type="caution">
    <text evidence="10">The sequence shown here is derived from an EMBL/GenBank/DDBJ whole genome shotgun (WGS) entry which is preliminary data.</text>
</comment>
<name>A0A930XYJ0_9GAMM</name>
<evidence type="ECO:0000256" key="4">
    <source>
        <dbReference type="ARBA" id="ARBA00022827"/>
    </source>
</evidence>
<evidence type="ECO:0000256" key="5">
    <source>
        <dbReference type="ARBA" id="ARBA00023002"/>
    </source>
</evidence>
<dbReference type="GO" id="GO:0046416">
    <property type="term" value="P:D-amino acid metabolic process"/>
    <property type="evidence" value="ECO:0007669"/>
    <property type="project" value="InterPro"/>
</dbReference>
<gene>
    <name evidence="10" type="ORF">ISN26_06865</name>
</gene>
<keyword evidence="11" id="KW-1185">Reference proteome</keyword>
<evidence type="ECO:0000313" key="11">
    <source>
        <dbReference type="Proteomes" id="UP000604381"/>
    </source>
</evidence>
<evidence type="ECO:0000256" key="1">
    <source>
        <dbReference type="ARBA" id="ARBA00001974"/>
    </source>
</evidence>
<evidence type="ECO:0000313" key="10">
    <source>
        <dbReference type="EMBL" id="MBF2735774.1"/>
    </source>
</evidence>
<dbReference type="PANTHER" id="PTHR11530">
    <property type="entry name" value="D-AMINO ACID OXIDASE"/>
    <property type="match status" value="1"/>
</dbReference>
<protein>
    <recommendedName>
        <fullName evidence="7">D-amino-acid oxidase</fullName>
        <ecNumber evidence="6">1.4.3.3</ecNumber>
    </recommendedName>
</protein>
<dbReference type="Gene3D" id="3.50.50.60">
    <property type="entry name" value="FAD/NAD(P)-binding domain"/>
    <property type="match status" value="1"/>
</dbReference>
<dbReference type="AlphaFoldDB" id="A0A930XYJ0"/>
<dbReference type="InterPro" id="IPR036188">
    <property type="entry name" value="FAD/NAD-bd_sf"/>
</dbReference>
<dbReference type="EMBL" id="JADHEI010000052">
    <property type="protein sequence ID" value="MBF2735774.1"/>
    <property type="molecule type" value="Genomic_DNA"/>
</dbReference>
<comment type="similarity">
    <text evidence="2">Belongs to the DAMOX/DASOX family.</text>
</comment>
<comment type="cofactor">
    <cofactor evidence="1">
        <name>FAD</name>
        <dbReference type="ChEBI" id="CHEBI:57692"/>
    </cofactor>
</comment>
<dbReference type="InterPro" id="IPR006076">
    <property type="entry name" value="FAD-dep_OxRdtase"/>
</dbReference>
<accession>A0A930XYJ0</accession>
<dbReference type="SUPFAM" id="SSF51971">
    <property type="entry name" value="Nucleotide-binding domain"/>
    <property type="match status" value="1"/>
</dbReference>
<dbReference type="Gene3D" id="3.30.9.10">
    <property type="entry name" value="D-Amino Acid Oxidase, subunit A, domain 2"/>
    <property type="match status" value="1"/>
</dbReference>
<evidence type="ECO:0000256" key="8">
    <source>
        <dbReference type="ARBA" id="ARBA00049547"/>
    </source>
</evidence>
<sequence>MRIGIAGGGLIGRLLAWRCAAAGAEVEVFDAGAAGRCAPAAAGMLAPVAELARASRALHARGMESCRLWPRWLAEEDAAGLCVQRGAWLTAHGRDRGELERVADAIAAKVPDPDEHLIGYAGKELAEMEPALAGFERAYLLPAEGQVLVDEVLELLGGAAARAGVSWRDGAAVEEVGPGRLRAAGTDKRYDWACDCRGLGARPAQQLRAVRGECLHVHCPGLGLRRPTHVLHPRQPVYIVPRPADVYVVGATEIESDDPGPVTVRSALELLGAAYAFNPLLAEGRVVDARVGLRPALPDNEPALRVGDGELALSGMHRHGYLAGPACVSEALAAMGLA</sequence>
<feature type="domain" description="FAD dependent oxidoreductase" evidence="9">
    <location>
        <begin position="3"/>
        <end position="327"/>
    </location>
</feature>
<reference evidence="10" key="1">
    <citation type="submission" date="2020-10" db="EMBL/GenBank/DDBJ databases">
        <title>An improved Amphimedon queenslandica hologenome assembly reveals how three proteobacterial symbionts can extend the metabolic phenotypic of their marine sponge host.</title>
        <authorList>
            <person name="Degnan B."/>
            <person name="Degnan S."/>
            <person name="Xiang X."/>
        </authorList>
    </citation>
    <scope>NUCLEOTIDE SEQUENCE</scope>
    <source>
        <strain evidence="10">AqS2</strain>
    </source>
</reference>
<keyword evidence="3" id="KW-0285">Flavoprotein</keyword>
<dbReference type="EC" id="1.4.3.3" evidence="6"/>
<dbReference type="GO" id="GO:0071949">
    <property type="term" value="F:FAD binding"/>
    <property type="evidence" value="ECO:0007669"/>
    <property type="project" value="InterPro"/>
</dbReference>